<dbReference type="InterPro" id="IPR009057">
    <property type="entry name" value="Homeodomain-like_sf"/>
</dbReference>
<comment type="caution">
    <text evidence="2">The sequence shown here is derived from an EMBL/GenBank/DDBJ whole genome shotgun (WGS) entry which is preliminary data.</text>
</comment>
<name>A0AA45WRS9_9BACL</name>
<dbReference type="AlphaFoldDB" id="A0AA45WRS9"/>
<feature type="compositionally biased region" description="Basic residues" evidence="1">
    <location>
        <begin position="73"/>
        <end position="86"/>
    </location>
</feature>
<sequence>MRTDYKRMRELEQIIRPDKLQACLRYYEEMSKPKGQRKSHKELAEEFGITEMTWWRWRQDPEPTGTRRTNKETRKHSQSTRRKRKINSVADV</sequence>
<dbReference type="EMBL" id="FXTU01000009">
    <property type="protein sequence ID" value="SMP32856.1"/>
    <property type="molecule type" value="Genomic_DNA"/>
</dbReference>
<reference evidence="2" key="1">
    <citation type="submission" date="2017-05" db="EMBL/GenBank/DDBJ databases">
        <authorList>
            <person name="Varghese N."/>
            <person name="Submissions S."/>
        </authorList>
    </citation>
    <scope>NUCLEOTIDE SEQUENCE</scope>
    <source>
        <strain evidence="2">DSM 45262</strain>
    </source>
</reference>
<dbReference type="Gene3D" id="1.10.10.60">
    <property type="entry name" value="Homeodomain-like"/>
    <property type="match status" value="1"/>
</dbReference>
<evidence type="ECO:0000313" key="3">
    <source>
        <dbReference type="Proteomes" id="UP001157946"/>
    </source>
</evidence>
<dbReference type="SUPFAM" id="SSF46689">
    <property type="entry name" value="Homeodomain-like"/>
    <property type="match status" value="1"/>
</dbReference>
<accession>A0AA45WRS9</accession>
<evidence type="ECO:0000256" key="1">
    <source>
        <dbReference type="SAM" id="MobiDB-lite"/>
    </source>
</evidence>
<dbReference type="Proteomes" id="UP001157946">
    <property type="component" value="Unassembled WGS sequence"/>
</dbReference>
<dbReference type="RefSeq" id="WP_102991185.1">
    <property type="nucleotide sequence ID" value="NZ_FXTU01000009.1"/>
</dbReference>
<organism evidence="2 3">
    <name type="scientific">Laceyella tengchongensis</name>
    <dbReference type="NCBI Taxonomy" id="574699"/>
    <lineage>
        <taxon>Bacteria</taxon>
        <taxon>Bacillati</taxon>
        <taxon>Bacillota</taxon>
        <taxon>Bacilli</taxon>
        <taxon>Bacillales</taxon>
        <taxon>Thermoactinomycetaceae</taxon>
        <taxon>Laceyella</taxon>
    </lineage>
</organism>
<evidence type="ECO:0000313" key="2">
    <source>
        <dbReference type="EMBL" id="SMP32856.1"/>
    </source>
</evidence>
<protein>
    <submittedName>
        <fullName evidence="2">Uncharacterized protein</fullName>
    </submittedName>
</protein>
<gene>
    <name evidence="2" type="ORF">SAMN06265361_10961</name>
</gene>
<keyword evidence="3" id="KW-1185">Reference proteome</keyword>
<feature type="region of interest" description="Disordered" evidence="1">
    <location>
        <begin position="59"/>
        <end position="92"/>
    </location>
</feature>
<proteinExistence type="predicted"/>